<reference evidence="2 3" key="1">
    <citation type="submission" date="2016-08" db="EMBL/GenBank/DDBJ databases">
        <title>Analysis of Carbohydrate Active Enzymes in Thermogemmatispora T81 Reveals Carbohydrate Degradation Ability.</title>
        <authorList>
            <person name="Tomazini A."/>
            <person name="Lal S."/>
            <person name="Stott M."/>
            <person name="Henrissat B."/>
            <person name="Polikarpov I."/>
            <person name="Sparling R."/>
            <person name="Levin D.B."/>
        </authorList>
    </citation>
    <scope>NUCLEOTIDE SEQUENCE [LARGE SCALE GENOMIC DNA]</scope>
    <source>
        <strain evidence="2 3">T81</strain>
    </source>
</reference>
<evidence type="ECO:0000256" key="1">
    <source>
        <dbReference type="SAM" id="MobiDB-lite"/>
    </source>
</evidence>
<organism evidence="2 3">
    <name type="scientific">Thermogemmatispora tikiterensis</name>
    <dbReference type="NCBI Taxonomy" id="1825093"/>
    <lineage>
        <taxon>Bacteria</taxon>
        <taxon>Bacillati</taxon>
        <taxon>Chloroflexota</taxon>
        <taxon>Ktedonobacteria</taxon>
        <taxon>Thermogemmatisporales</taxon>
        <taxon>Thermogemmatisporaceae</taxon>
        <taxon>Thermogemmatispora</taxon>
    </lineage>
</organism>
<dbReference type="Proteomes" id="UP000248706">
    <property type="component" value="Unassembled WGS sequence"/>
</dbReference>
<proteinExistence type="predicted"/>
<protein>
    <submittedName>
        <fullName evidence="2">Uncharacterized protein</fullName>
    </submittedName>
</protein>
<feature type="compositionally biased region" description="Low complexity" evidence="1">
    <location>
        <begin position="66"/>
        <end position="87"/>
    </location>
</feature>
<evidence type="ECO:0000313" key="2">
    <source>
        <dbReference type="EMBL" id="RAQ94051.1"/>
    </source>
</evidence>
<dbReference type="EMBL" id="MCIF01000002">
    <property type="protein sequence ID" value="RAQ94051.1"/>
    <property type="molecule type" value="Genomic_DNA"/>
</dbReference>
<feature type="region of interest" description="Disordered" evidence="1">
    <location>
        <begin position="1"/>
        <end position="88"/>
    </location>
</feature>
<evidence type="ECO:0000313" key="3">
    <source>
        <dbReference type="Proteomes" id="UP000248706"/>
    </source>
</evidence>
<keyword evidence="3" id="KW-1185">Reference proteome</keyword>
<name>A0A328VBC7_9CHLR</name>
<accession>A0A328VBC7</accession>
<dbReference type="AlphaFoldDB" id="A0A328VBC7"/>
<gene>
    <name evidence="2" type="ORF">A4R35_00805</name>
</gene>
<comment type="caution">
    <text evidence="2">The sequence shown here is derived from an EMBL/GenBank/DDBJ whole genome shotgun (WGS) entry which is preliminary data.</text>
</comment>
<sequence>MQVAEQFAGDGQNAREQPRDHLPARQAAPPWKRAVLLLPQDEQVGTEDDQERQRGKIPGLRKEEQGAAGVRGVPLPAPGGAPAIGEEQAPHRKPTVAVQPCKICICFSSWLAQPV</sequence>